<organism evidence="1 2">
    <name type="scientific">Euplotes crassus</name>
    <dbReference type="NCBI Taxonomy" id="5936"/>
    <lineage>
        <taxon>Eukaryota</taxon>
        <taxon>Sar</taxon>
        <taxon>Alveolata</taxon>
        <taxon>Ciliophora</taxon>
        <taxon>Intramacronucleata</taxon>
        <taxon>Spirotrichea</taxon>
        <taxon>Hypotrichia</taxon>
        <taxon>Euplotida</taxon>
        <taxon>Euplotidae</taxon>
        <taxon>Moneuplotes</taxon>
    </lineage>
</organism>
<keyword evidence="2" id="KW-1185">Reference proteome</keyword>
<comment type="caution">
    <text evidence="1">The sequence shown here is derived from an EMBL/GenBank/DDBJ whole genome shotgun (WGS) entry which is preliminary data.</text>
</comment>
<dbReference type="Proteomes" id="UP001295684">
    <property type="component" value="Unassembled WGS sequence"/>
</dbReference>
<accession>A0AAD1XT44</accession>
<name>A0AAD1XT44_EUPCR</name>
<dbReference type="AlphaFoldDB" id="A0AAD1XT44"/>
<protein>
    <submittedName>
        <fullName evidence="1">Uncharacterized protein</fullName>
    </submittedName>
</protein>
<reference evidence="1" key="1">
    <citation type="submission" date="2023-07" db="EMBL/GenBank/DDBJ databases">
        <authorList>
            <consortium name="AG Swart"/>
            <person name="Singh M."/>
            <person name="Singh A."/>
            <person name="Seah K."/>
            <person name="Emmerich C."/>
        </authorList>
    </citation>
    <scope>NUCLEOTIDE SEQUENCE</scope>
    <source>
        <strain evidence="1">DP1</strain>
    </source>
</reference>
<dbReference type="EMBL" id="CAMPGE010020126">
    <property type="protein sequence ID" value="CAI2378404.1"/>
    <property type="molecule type" value="Genomic_DNA"/>
</dbReference>
<evidence type="ECO:0000313" key="2">
    <source>
        <dbReference type="Proteomes" id="UP001295684"/>
    </source>
</evidence>
<evidence type="ECO:0000313" key="1">
    <source>
        <dbReference type="EMBL" id="CAI2378404.1"/>
    </source>
</evidence>
<gene>
    <name evidence="1" type="ORF">ECRASSUSDP1_LOCUS19799</name>
</gene>
<proteinExistence type="predicted"/>
<sequence>MPKVIEEESTRKISLEKSTLEKTKKQDNTRCQSIFYKIFTSEIEIKPLDPDYGENPENCDLEIDLNNIQDMKLSQRFKHFRLFNINQAWVFNAESKNRNFEDFLEFSFPNKTNEFYFSSGIELDLNRSNYE</sequence>